<evidence type="ECO:0000313" key="2">
    <source>
        <dbReference type="Proteomes" id="UP000414233"/>
    </source>
</evidence>
<evidence type="ECO:0000313" key="1">
    <source>
        <dbReference type="EMBL" id="VVD94268.1"/>
    </source>
</evidence>
<dbReference type="AlphaFoldDB" id="A0A5E4U5E4"/>
<gene>
    <name evidence="1" type="ORF">PTE30175_01718</name>
</gene>
<organism evidence="1 2">
    <name type="scientific">Pandoraea terrae</name>
    <dbReference type="NCBI Taxonomy" id="1537710"/>
    <lineage>
        <taxon>Bacteria</taxon>
        <taxon>Pseudomonadati</taxon>
        <taxon>Pseudomonadota</taxon>
        <taxon>Betaproteobacteria</taxon>
        <taxon>Burkholderiales</taxon>
        <taxon>Burkholderiaceae</taxon>
        <taxon>Pandoraea</taxon>
    </lineage>
</organism>
<dbReference type="Proteomes" id="UP000414233">
    <property type="component" value="Unassembled WGS sequence"/>
</dbReference>
<name>A0A5E4U5E4_9BURK</name>
<dbReference type="EMBL" id="CABPRZ010000006">
    <property type="protein sequence ID" value="VVD94268.1"/>
    <property type="molecule type" value="Genomic_DNA"/>
</dbReference>
<proteinExistence type="predicted"/>
<accession>A0A5E4U5E4</accession>
<protein>
    <submittedName>
        <fullName evidence="1">Short-chain dehydrogenase</fullName>
    </submittedName>
</protein>
<keyword evidence="2" id="KW-1185">Reference proteome</keyword>
<reference evidence="1 2" key="1">
    <citation type="submission" date="2019-08" db="EMBL/GenBank/DDBJ databases">
        <authorList>
            <person name="Peeters C."/>
        </authorList>
    </citation>
    <scope>NUCLEOTIDE SEQUENCE [LARGE SCALE GENOMIC DNA]</scope>
    <source>
        <strain evidence="1 2">LMG 30175</strain>
    </source>
</reference>
<sequence length="103" mass="11252">MIVASVPATAFVVAKPQVLFQILVVTFDAPAHVSFGNQLAQCHVRRQRGKKGIQRFNIVDGPNHPLHLLLGGPGLKVARKQLADLATEFDAWKAITLNADYPQ</sequence>